<dbReference type="EMBL" id="JABDJR010000078">
    <property type="protein sequence ID" value="NNF05563.1"/>
    <property type="molecule type" value="Genomic_DNA"/>
</dbReference>
<proteinExistence type="predicted"/>
<accession>A0A7Y2ECD0</accession>
<name>A0A7Y2ECD0_UNCEI</name>
<gene>
    <name evidence="3" type="ORF">HKN21_02270</name>
</gene>
<dbReference type="AlphaFoldDB" id="A0A7Y2ECD0"/>
<feature type="region of interest" description="Disordered" evidence="1">
    <location>
        <begin position="80"/>
        <end position="103"/>
    </location>
</feature>
<protein>
    <submittedName>
        <fullName evidence="3">Uncharacterized protein</fullName>
    </submittedName>
</protein>
<keyword evidence="2" id="KW-0732">Signal</keyword>
<evidence type="ECO:0000313" key="3">
    <source>
        <dbReference type="EMBL" id="NNF05563.1"/>
    </source>
</evidence>
<organism evidence="3 4">
    <name type="scientific">Eiseniibacteriota bacterium</name>
    <dbReference type="NCBI Taxonomy" id="2212470"/>
    <lineage>
        <taxon>Bacteria</taxon>
        <taxon>Candidatus Eiseniibacteriota</taxon>
    </lineage>
</organism>
<sequence>MLKRLLPIGVAIAALAVAAPGFAQTCENFGSTGSPAAGTVAAGTLPQGGSASGMLFTGFTLSVTNNNGPQSLIIFDSANPTGNDPDLGSPNQTCAGGGPGVGTGGEVGMPGENCVPQGNLLVIANDIVDTNTDNIVDDPDDDASGGIIKFTFDAVVQVLSIDVMDIDSETASFTLENDGTLKGTVNATDLGNNSVQTLDLTSFGDITCLEIEFSSSGALSQICFQESATPVDKSSWGKLKKMGTDLVVPE</sequence>
<feature type="chain" id="PRO_5031133079" evidence="2">
    <location>
        <begin position="24"/>
        <end position="250"/>
    </location>
</feature>
<feature type="signal peptide" evidence="2">
    <location>
        <begin position="1"/>
        <end position="23"/>
    </location>
</feature>
<comment type="caution">
    <text evidence="3">The sequence shown here is derived from an EMBL/GenBank/DDBJ whole genome shotgun (WGS) entry which is preliminary data.</text>
</comment>
<dbReference type="Proteomes" id="UP000547674">
    <property type="component" value="Unassembled WGS sequence"/>
</dbReference>
<evidence type="ECO:0000256" key="1">
    <source>
        <dbReference type="SAM" id="MobiDB-lite"/>
    </source>
</evidence>
<evidence type="ECO:0000256" key="2">
    <source>
        <dbReference type="SAM" id="SignalP"/>
    </source>
</evidence>
<evidence type="ECO:0000313" key="4">
    <source>
        <dbReference type="Proteomes" id="UP000547674"/>
    </source>
</evidence>
<reference evidence="3 4" key="1">
    <citation type="submission" date="2020-03" db="EMBL/GenBank/DDBJ databases">
        <title>Metabolic flexibility allows generalist bacteria to become dominant in a frequently disturbed ecosystem.</title>
        <authorList>
            <person name="Chen Y.-J."/>
            <person name="Leung P.M."/>
            <person name="Bay S.K."/>
            <person name="Hugenholtz P."/>
            <person name="Kessler A.J."/>
            <person name="Shelley G."/>
            <person name="Waite D.W."/>
            <person name="Cook P.L."/>
            <person name="Greening C."/>
        </authorList>
    </citation>
    <scope>NUCLEOTIDE SEQUENCE [LARGE SCALE GENOMIC DNA]</scope>
    <source>
        <strain evidence="3">SS_bin_28</strain>
    </source>
</reference>